<keyword evidence="6" id="KW-1185">Reference proteome</keyword>
<evidence type="ECO:0000259" key="4">
    <source>
        <dbReference type="Pfam" id="PF07701"/>
    </source>
</evidence>
<sequence length="37" mass="4405">YSSNLEDLIRERTEELEIEKQKTDKLLTQMLPPCVLQ</sequence>
<reference evidence="5 6" key="1">
    <citation type="submission" date="2014-04" db="EMBL/GenBank/DDBJ databases">
        <title>Genome evolution of avian class.</title>
        <authorList>
            <person name="Zhang G."/>
            <person name="Li C."/>
        </authorList>
    </citation>
    <scope>NUCLEOTIDE SEQUENCE [LARGE SCALE GENOMIC DNA]</scope>
    <source>
        <strain evidence="5">BGI_N339</strain>
    </source>
</reference>
<name>A0A093BNT1_9AVES</name>
<dbReference type="EC" id="4.6.1.2" evidence="1"/>
<evidence type="ECO:0000313" key="5">
    <source>
        <dbReference type="EMBL" id="KFV03868.1"/>
    </source>
</evidence>
<gene>
    <name evidence="5" type="ORF">N339_02268</name>
</gene>
<evidence type="ECO:0000256" key="1">
    <source>
        <dbReference type="ARBA" id="ARBA00012202"/>
    </source>
</evidence>
<evidence type="ECO:0000313" key="6">
    <source>
        <dbReference type="Proteomes" id="UP000053149"/>
    </source>
</evidence>
<dbReference type="Pfam" id="PF07701">
    <property type="entry name" value="HNOBA"/>
    <property type="match status" value="1"/>
</dbReference>
<dbReference type="EMBL" id="KL228065">
    <property type="protein sequence ID" value="KFV03868.1"/>
    <property type="molecule type" value="Genomic_DNA"/>
</dbReference>
<evidence type="ECO:0000256" key="3">
    <source>
        <dbReference type="ARBA" id="ARBA00023293"/>
    </source>
</evidence>
<feature type="non-terminal residue" evidence="5">
    <location>
        <position position="37"/>
    </location>
</feature>
<feature type="domain" description="Haem NO binding associated" evidence="4">
    <location>
        <begin position="9"/>
        <end position="35"/>
    </location>
</feature>
<feature type="non-terminal residue" evidence="5">
    <location>
        <position position="1"/>
    </location>
</feature>
<dbReference type="GO" id="GO:0004383">
    <property type="term" value="F:guanylate cyclase activity"/>
    <property type="evidence" value="ECO:0007669"/>
    <property type="project" value="UniProtKB-EC"/>
</dbReference>
<accession>A0A093BNT1</accession>
<dbReference type="InterPro" id="IPR011645">
    <property type="entry name" value="HNOB_dom_associated"/>
</dbReference>
<dbReference type="AlphaFoldDB" id="A0A093BNT1"/>
<keyword evidence="2" id="KW-0547">Nucleotide-binding</keyword>
<keyword evidence="3" id="KW-0141">cGMP biosynthesis</keyword>
<dbReference type="Proteomes" id="UP000053149">
    <property type="component" value="Unassembled WGS sequence"/>
</dbReference>
<evidence type="ECO:0000256" key="2">
    <source>
        <dbReference type="ARBA" id="ARBA00022741"/>
    </source>
</evidence>
<organism evidence="5 6">
    <name type="scientific">Pterocles gutturalis</name>
    <name type="common">yellow-throated sandgrouse</name>
    <dbReference type="NCBI Taxonomy" id="240206"/>
    <lineage>
        <taxon>Eukaryota</taxon>
        <taxon>Metazoa</taxon>
        <taxon>Chordata</taxon>
        <taxon>Craniata</taxon>
        <taxon>Vertebrata</taxon>
        <taxon>Euteleostomi</taxon>
        <taxon>Archelosauria</taxon>
        <taxon>Archosauria</taxon>
        <taxon>Dinosauria</taxon>
        <taxon>Saurischia</taxon>
        <taxon>Theropoda</taxon>
        <taxon>Coelurosauria</taxon>
        <taxon>Aves</taxon>
        <taxon>Neognathae</taxon>
        <taxon>Neoaves</taxon>
        <taxon>Columbimorphae</taxon>
        <taxon>Pterocliformes</taxon>
        <taxon>Pteroclidae</taxon>
        <taxon>Pterocles</taxon>
    </lineage>
</organism>
<dbReference type="Gene3D" id="6.10.250.780">
    <property type="match status" value="1"/>
</dbReference>
<dbReference type="GO" id="GO:0000166">
    <property type="term" value="F:nucleotide binding"/>
    <property type="evidence" value="ECO:0007669"/>
    <property type="project" value="UniProtKB-KW"/>
</dbReference>
<proteinExistence type="predicted"/>
<protein>
    <recommendedName>
        <fullName evidence="1">guanylate cyclase</fullName>
        <ecNumber evidence="1">4.6.1.2</ecNumber>
    </recommendedName>
</protein>